<protein>
    <submittedName>
        <fullName evidence="3">Clathrin interactor 1</fullName>
    </submittedName>
</protein>
<evidence type="ECO:0000256" key="1">
    <source>
        <dbReference type="SAM" id="MobiDB-lite"/>
    </source>
</evidence>
<feature type="region of interest" description="Disordered" evidence="1">
    <location>
        <begin position="783"/>
        <end position="808"/>
    </location>
</feature>
<proteinExistence type="predicted"/>
<dbReference type="GO" id="GO:0030125">
    <property type="term" value="C:clathrin vesicle coat"/>
    <property type="evidence" value="ECO:0007669"/>
    <property type="project" value="TreeGrafter"/>
</dbReference>
<accession>A0A8C7JF62</accession>
<feature type="region of interest" description="Disordered" evidence="1">
    <location>
        <begin position="401"/>
        <end position="475"/>
    </location>
</feature>
<dbReference type="SUPFAM" id="SSF48464">
    <property type="entry name" value="ENTH/VHS domain"/>
    <property type="match status" value="2"/>
</dbReference>
<reference evidence="3" key="2">
    <citation type="submission" date="2025-09" db="UniProtKB">
        <authorList>
            <consortium name="Ensembl"/>
        </authorList>
    </citation>
    <scope>IDENTIFICATION</scope>
</reference>
<dbReference type="PANTHER" id="PTHR12276:SF45">
    <property type="entry name" value="CLATHRIN INTERACTOR 1"/>
    <property type="match status" value="1"/>
</dbReference>
<dbReference type="SMART" id="SM00273">
    <property type="entry name" value="ENTH"/>
    <property type="match status" value="1"/>
</dbReference>
<dbReference type="GO" id="GO:0006897">
    <property type="term" value="P:endocytosis"/>
    <property type="evidence" value="ECO:0007669"/>
    <property type="project" value="TreeGrafter"/>
</dbReference>
<gene>
    <name evidence="3" type="primary">CLINT1</name>
</gene>
<dbReference type="Pfam" id="PF01417">
    <property type="entry name" value="ENTH"/>
    <property type="match status" value="2"/>
</dbReference>
<dbReference type="Ensembl" id="ENSOKIT00005090967.1">
    <property type="protein sequence ID" value="ENSOKIP00005085127.1"/>
    <property type="gene ID" value="ENSOKIG00005037005.1"/>
</dbReference>
<dbReference type="Gene3D" id="1.25.40.90">
    <property type="match status" value="2"/>
</dbReference>
<dbReference type="GO" id="GO:0005886">
    <property type="term" value="C:plasma membrane"/>
    <property type="evidence" value="ECO:0007669"/>
    <property type="project" value="TreeGrafter"/>
</dbReference>
<feature type="region of interest" description="Disordered" evidence="1">
    <location>
        <begin position="605"/>
        <end position="651"/>
    </location>
</feature>
<feature type="domain" description="ENTH" evidence="2">
    <location>
        <begin position="469"/>
        <end position="606"/>
    </location>
</feature>
<evidence type="ECO:0000259" key="2">
    <source>
        <dbReference type="PROSITE" id="PS50942"/>
    </source>
</evidence>
<feature type="region of interest" description="Disordered" evidence="1">
    <location>
        <begin position="680"/>
        <end position="722"/>
    </location>
</feature>
<feature type="compositionally biased region" description="Basic and acidic residues" evidence="1">
    <location>
        <begin position="640"/>
        <end position="651"/>
    </location>
</feature>
<dbReference type="GO" id="GO:0005768">
    <property type="term" value="C:endosome"/>
    <property type="evidence" value="ECO:0007669"/>
    <property type="project" value="TreeGrafter"/>
</dbReference>
<evidence type="ECO:0000313" key="4">
    <source>
        <dbReference type="Proteomes" id="UP000694557"/>
    </source>
</evidence>
<dbReference type="FunFam" id="1.25.40.90:FF:000006">
    <property type="entry name" value="Clathrin interactor 1"/>
    <property type="match status" value="1"/>
</dbReference>
<sequence>MTPGVRLDSSWERSPSKGQPQHNAQSYHICITSLAVVALPVLSNPIHISDVPLRSTFMYEQFPEVMNMLWTRMLRDNKKNWRRVYKVPSFLCFIHTIMLPVEWRPSAMLPVEWRPSAMLPVEWRPSAMLPVEWRPSAMLPVGRKPSAMLPVGRKPSAMLPVGRRPSALLPVGRKPSAMLPVEWRPSAMLPVGRKPSAMLPAGRKPSAMLPVGRKPSAMLPVGRKPGAMLPVEWRPSAMLPVEWRPSAMLPVGRRPSAMLPVEWRPSTMLPVGRKPGAMLPVEWRPSAMLPVGRKPSAMLPVGRKPSAMLPVGRKPSAMLPVGRKPSAMLPVGRKPSAMLPVGRKPSAMLPVGRKPSAMLPVGRGPSTMLPVEWRPSAMLPVVRKPSAMLPVGRKPSAMLPVGRKPSAMLPVGRKPSAMLPVGRKPSAMLPVGRKPSAMLPVGRKPSAMLPVGRKPSAMLPVGRKPSAMLPVGRKPSAMLPVGRKPCAMLPVGRKPSAMLPVGRGPSTMLPVEWRPSAMLPVGRKPGAMLPLTDAPLLQALLLLAYLIRNGSERVVTSAREHIYDLRSLENYHFVDEDGKDQGVNVRQKVKEMVEFVQDDDQLREERKKAKKNKDKYIGVSSDSTGGGGFNKTSSGEMFDSEPKGKWDEDWDKRKGAFPFSEKLGEISDKIGSTIDDTINKFHKRERDDSPDRISDNEEDRVSQNGRPVSGFRDEEETVTTTSIQISHATETTTTRKRGGIRSKTVDLGAAAHYTGDRGRKTSASQSSSSGLADLLMVDAESCQTAPAGSGSSGKGEFGDWNAFSSPPAHTPPSADLFDLIGSNHTSQSMTFSMCGTQSVGVANTDLPISRSQNFGPMQGDLLPQHMELQKPCLPPTWSDPSVNISLDFLSPGMQMTTCKPSLNNMLQQDPLLLGVQPPINLTQRFGGLNLNIQATAIRLSTNPMMPASAMGPGMPPTMATVTMGMGAMRMGGVPVNQGIMGVNMVVGTLGMPGMGIGQPMVNPAMVQPKQDAFANFGNFGK</sequence>
<dbReference type="Proteomes" id="UP000694557">
    <property type="component" value="Unassembled WGS sequence"/>
</dbReference>
<dbReference type="InterPro" id="IPR013809">
    <property type="entry name" value="ENTH"/>
</dbReference>
<dbReference type="PANTHER" id="PTHR12276">
    <property type="entry name" value="EPSIN/ENT-RELATED"/>
    <property type="match status" value="1"/>
</dbReference>
<reference evidence="3" key="1">
    <citation type="submission" date="2025-08" db="UniProtKB">
        <authorList>
            <consortium name="Ensembl"/>
        </authorList>
    </citation>
    <scope>IDENTIFICATION</scope>
</reference>
<dbReference type="PROSITE" id="PS50942">
    <property type="entry name" value="ENTH"/>
    <property type="match status" value="1"/>
</dbReference>
<dbReference type="GO" id="GO:0005543">
    <property type="term" value="F:phospholipid binding"/>
    <property type="evidence" value="ECO:0007669"/>
    <property type="project" value="TreeGrafter"/>
</dbReference>
<dbReference type="GeneTree" id="ENSGT00940000155650"/>
<dbReference type="GO" id="GO:0030276">
    <property type="term" value="F:clathrin binding"/>
    <property type="evidence" value="ECO:0007669"/>
    <property type="project" value="TreeGrafter"/>
</dbReference>
<feature type="region of interest" description="Disordered" evidence="1">
    <location>
        <begin position="304"/>
        <end position="353"/>
    </location>
</feature>
<evidence type="ECO:0000313" key="3">
    <source>
        <dbReference type="Ensembl" id="ENSOKIP00005085127.1"/>
    </source>
</evidence>
<feature type="compositionally biased region" description="Basic and acidic residues" evidence="1">
    <location>
        <begin position="684"/>
        <end position="701"/>
    </location>
</feature>
<feature type="region of interest" description="Disordered" evidence="1">
    <location>
        <begin position="1"/>
        <end position="22"/>
    </location>
</feature>
<dbReference type="InterPro" id="IPR008942">
    <property type="entry name" value="ENTH_VHS"/>
</dbReference>
<keyword evidence="4" id="KW-1185">Reference proteome</keyword>
<organism evidence="3 4">
    <name type="scientific">Oncorhynchus kisutch</name>
    <name type="common">Coho salmon</name>
    <name type="synonym">Salmo kisutch</name>
    <dbReference type="NCBI Taxonomy" id="8019"/>
    <lineage>
        <taxon>Eukaryota</taxon>
        <taxon>Metazoa</taxon>
        <taxon>Chordata</taxon>
        <taxon>Craniata</taxon>
        <taxon>Vertebrata</taxon>
        <taxon>Euteleostomi</taxon>
        <taxon>Actinopterygii</taxon>
        <taxon>Neopterygii</taxon>
        <taxon>Teleostei</taxon>
        <taxon>Protacanthopterygii</taxon>
        <taxon>Salmoniformes</taxon>
        <taxon>Salmonidae</taxon>
        <taxon>Salmoninae</taxon>
        <taxon>Oncorhynchus</taxon>
    </lineage>
</organism>
<dbReference type="AlphaFoldDB" id="A0A8C7JF62"/>
<name>A0A8C7JF62_ONCKI</name>